<dbReference type="AlphaFoldDB" id="A0A8H5D436"/>
<organism evidence="2 3">
    <name type="scientific">Leucocoprinus leucothites</name>
    <dbReference type="NCBI Taxonomy" id="201217"/>
    <lineage>
        <taxon>Eukaryota</taxon>
        <taxon>Fungi</taxon>
        <taxon>Dikarya</taxon>
        <taxon>Basidiomycota</taxon>
        <taxon>Agaricomycotina</taxon>
        <taxon>Agaricomycetes</taxon>
        <taxon>Agaricomycetidae</taxon>
        <taxon>Agaricales</taxon>
        <taxon>Agaricineae</taxon>
        <taxon>Agaricaceae</taxon>
        <taxon>Leucocoprinus</taxon>
    </lineage>
</organism>
<keyword evidence="3" id="KW-1185">Reference proteome</keyword>
<feature type="region of interest" description="Disordered" evidence="1">
    <location>
        <begin position="163"/>
        <end position="183"/>
    </location>
</feature>
<dbReference type="OrthoDB" id="3023732at2759"/>
<proteinExistence type="predicted"/>
<evidence type="ECO:0000313" key="2">
    <source>
        <dbReference type="EMBL" id="KAF5352336.1"/>
    </source>
</evidence>
<protein>
    <submittedName>
        <fullName evidence="2">Uncharacterized protein</fullName>
    </submittedName>
</protein>
<dbReference type="Proteomes" id="UP000559027">
    <property type="component" value="Unassembled WGS sequence"/>
</dbReference>
<evidence type="ECO:0000256" key="1">
    <source>
        <dbReference type="SAM" id="MobiDB-lite"/>
    </source>
</evidence>
<gene>
    <name evidence="2" type="ORF">D9756_006303</name>
</gene>
<name>A0A8H5D436_9AGAR</name>
<reference evidence="2 3" key="1">
    <citation type="journal article" date="2020" name="ISME J.">
        <title>Uncovering the hidden diversity of litter-decomposition mechanisms in mushroom-forming fungi.</title>
        <authorList>
            <person name="Floudas D."/>
            <person name="Bentzer J."/>
            <person name="Ahren D."/>
            <person name="Johansson T."/>
            <person name="Persson P."/>
            <person name="Tunlid A."/>
        </authorList>
    </citation>
    <scope>NUCLEOTIDE SEQUENCE [LARGE SCALE GENOMIC DNA]</scope>
    <source>
        <strain evidence="2 3">CBS 146.42</strain>
    </source>
</reference>
<comment type="caution">
    <text evidence="2">The sequence shown here is derived from an EMBL/GenBank/DDBJ whole genome shotgun (WGS) entry which is preliminary data.</text>
</comment>
<dbReference type="EMBL" id="JAACJO010000011">
    <property type="protein sequence ID" value="KAF5352336.1"/>
    <property type="molecule type" value="Genomic_DNA"/>
</dbReference>
<accession>A0A8H5D436</accession>
<evidence type="ECO:0000313" key="3">
    <source>
        <dbReference type="Proteomes" id="UP000559027"/>
    </source>
</evidence>
<sequence length="226" mass="25021">MQSPNASGSSNSHTTKKTIADLEKITRDYAAGSIDSLDEFAKYWNEFDGVARGLVEAKIISKAERDLYFWIGLPYATRKAIGQQLATTDLAFHDRLIPAWRDAILAGRHVFHDPSTTSKQEKEIDKLVRTLHGLSVDDSNYAVAYARLLVAAPNVADRILPPSRWTRSPSSGPTLAIPHSHPATPFPQSNGGVVCRPALRRVQSYVSYQWCPSCADQHAVHRNRAT</sequence>